<accession>A0ABN6RN10</accession>
<keyword evidence="2" id="KW-1003">Cell membrane</keyword>
<evidence type="ECO:0000256" key="6">
    <source>
        <dbReference type="SAM" id="MobiDB-lite"/>
    </source>
</evidence>
<evidence type="ECO:0000256" key="5">
    <source>
        <dbReference type="ARBA" id="ARBA00023136"/>
    </source>
</evidence>
<keyword evidence="5 7" id="KW-0472">Membrane</keyword>
<sequence length="428" mass="43729">MHLPPTLWNRSFVLWLLASGQSQLGSALASIALSFLVLHQTGSAGQMALTLACSLAPNLLMPFAGALVDRVNLKIPLIGADVARGFLQVLVGGLALAWGEVPLWVVNGAALLTGFAGIFAGPAGSAAVPGLVPPAELARANGLLGGVGQGAWLVGTLAGGWLVSVFSPPVAIVLDGVSFFVMAALLLAVRLPGRVEPGGPRPGVLADVLSGLRLMRRSKVLTLVPCIGLVLNATLAPVTVITPKLMETLGAGAKGYGLFLALESLGMLLSGALIAVLGNRLPPRRATAAGLALTALIYGVMGLRPDVPVLLTGAVLLGFGFGILNTPLNTLMQRMVPAEYLGRVFSVLGTGSTLGMPLSLLLLSPLLDHTPPALWFGVASVLLLAGTLAWVLVALSERVPPDLHTLAGNRSASSPVADEPGRAQPAEA</sequence>
<feature type="transmembrane region" description="Helical" evidence="7">
    <location>
        <begin position="75"/>
        <end position="98"/>
    </location>
</feature>
<feature type="transmembrane region" description="Helical" evidence="7">
    <location>
        <begin position="143"/>
        <end position="164"/>
    </location>
</feature>
<dbReference type="RefSeq" id="WP_264775899.1">
    <property type="nucleotide sequence ID" value="NZ_AP026560.1"/>
</dbReference>
<reference evidence="9" key="1">
    <citation type="submission" date="2022-07" db="EMBL/GenBank/DDBJ databases">
        <title>Complete Genome Sequence of the Radioresistant Bacterium Deinococcus aetherius ST0316, Isolated from the Air Dust collected in Lower Stratosphere above Japan.</title>
        <authorList>
            <person name="Satoh K."/>
            <person name="Hagiwara K."/>
            <person name="Katsumata K."/>
            <person name="Kubo A."/>
            <person name="Yokobori S."/>
            <person name="Yamagishi A."/>
            <person name="Oono Y."/>
            <person name="Narumi I."/>
        </authorList>
    </citation>
    <scope>NUCLEOTIDE SEQUENCE</scope>
    <source>
        <strain evidence="9">ST0316</strain>
    </source>
</reference>
<feature type="transmembrane region" description="Helical" evidence="7">
    <location>
        <begin position="12"/>
        <end position="38"/>
    </location>
</feature>
<gene>
    <name evidence="9" type="ORF">DAETH_32130</name>
</gene>
<dbReference type="PANTHER" id="PTHR23513">
    <property type="entry name" value="INTEGRAL MEMBRANE EFFLUX PROTEIN-RELATED"/>
    <property type="match status" value="1"/>
</dbReference>
<comment type="subcellular location">
    <subcellularLocation>
        <location evidence="1">Cell membrane</location>
        <topology evidence="1">Multi-pass membrane protein</topology>
    </subcellularLocation>
</comment>
<dbReference type="InterPro" id="IPR011701">
    <property type="entry name" value="MFS"/>
</dbReference>
<dbReference type="Pfam" id="PF07690">
    <property type="entry name" value="MFS_1"/>
    <property type="match status" value="2"/>
</dbReference>
<feature type="transmembrane region" description="Helical" evidence="7">
    <location>
        <begin position="286"/>
        <end position="303"/>
    </location>
</feature>
<evidence type="ECO:0000256" key="4">
    <source>
        <dbReference type="ARBA" id="ARBA00022989"/>
    </source>
</evidence>
<dbReference type="PROSITE" id="PS50850">
    <property type="entry name" value="MFS"/>
    <property type="match status" value="1"/>
</dbReference>
<evidence type="ECO:0000259" key="8">
    <source>
        <dbReference type="PROSITE" id="PS50850"/>
    </source>
</evidence>
<dbReference type="PANTHER" id="PTHR23513:SF6">
    <property type="entry name" value="MAJOR FACILITATOR SUPERFAMILY ASSOCIATED DOMAIN-CONTAINING PROTEIN"/>
    <property type="match status" value="1"/>
</dbReference>
<evidence type="ECO:0000256" key="1">
    <source>
        <dbReference type="ARBA" id="ARBA00004651"/>
    </source>
</evidence>
<evidence type="ECO:0000256" key="2">
    <source>
        <dbReference type="ARBA" id="ARBA00022475"/>
    </source>
</evidence>
<feature type="transmembrane region" description="Helical" evidence="7">
    <location>
        <begin position="44"/>
        <end position="68"/>
    </location>
</feature>
<feature type="transmembrane region" description="Helical" evidence="7">
    <location>
        <begin position="220"/>
        <end position="243"/>
    </location>
</feature>
<protein>
    <submittedName>
        <fullName evidence="9">MFS transporter</fullName>
    </submittedName>
</protein>
<proteinExistence type="predicted"/>
<feature type="transmembrane region" description="Helical" evidence="7">
    <location>
        <begin position="340"/>
        <end position="367"/>
    </location>
</feature>
<feature type="transmembrane region" description="Helical" evidence="7">
    <location>
        <begin position="309"/>
        <end position="328"/>
    </location>
</feature>
<keyword evidence="10" id="KW-1185">Reference proteome</keyword>
<dbReference type="SUPFAM" id="SSF103473">
    <property type="entry name" value="MFS general substrate transporter"/>
    <property type="match status" value="1"/>
</dbReference>
<evidence type="ECO:0000313" key="10">
    <source>
        <dbReference type="Proteomes" id="UP001064971"/>
    </source>
</evidence>
<keyword evidence="4 7" id="KW-1133">Transmembrane helix</keyword>
<name>A0ABN6RN10_9DEIO</name>
<feature type="region of interest" description="Disordered" evidence="6">
    <location>
        <begin position="406"/>
        <end position="428"/>
    </location>
</feature>
<organism evidence="9 10">
    <name type="scientific">Deinococcus aetherius</name>
    <dbReference type="NCBI Taxonomy" id="200252"/>
    <lineage>
        <taxon>Bacteria</taxon>
        <taxon>Thermotogati</taxon>
        <taxon>Deinococcota</taxon>
        <taxon>Deinococci</taxon>
        <taxon>Deinococcales</taxon>
        <taxon>Deinococcaceae</taxon>
        <taxon>Deinococcus</taxon>
    </lineage>
</organism>
<evidence type="ECO:0000313" key="9">
    <source>
        <dbReference type="EMBL" id="BDP43244.1"/>
    </source>
</evidence>
<keyword evidence="3 7" id="KW-0812">Transmembrane</keyword>
<evidence type="ECO:0000256" key="3">
    <source>
        <dbReference type="ARBA" id="ARBA00022692"/>
    </source>
</evidence>
<feature type="domain" description="Major facilitator superfamily (MFS) profile" evidence="8">
    <location>
        <begin position="220"/>
        <end position="428"/>
    </location>
</feature>
<feature type="transmembrane region" description="Helical" evidence="7">
    <location>
        <begin position="255"/>
        <end position="277"/>
    </location>
</feature>
<dbReference type="Proteomes" id="UP001064971">
    <property type="component" value="Chromosome"/>
</dbReference>
<feature type="transmembrane region" description="Helical" evidence="7">
    <location>
        <begin position="104"/>
        <end position="131"/>
    </location>
</feature>
<dbReference type="EMBL" id="AP026560">
    <property type="protein sequence ID" value="BDP43244.1"/>
    <property type="molecule type" value="Genomic_DNA"/>
</dbReference>
<dbReference type="InterPro" id="IPR036259">
    <property type="entry name" value="MFS_trans_sf"/>
</dbReference>
<dbReference type="Gene3D" id="1.20.1250.20">
    <property type="entry name" value="MFS general substrate transporter like domains"/>
    <property type="match status" value="1"/>
</dbReference>
<dbReference type="CDD" id="cd06173">
    <property type="entry name" value="MFS_MefA_like"/>
    <property type="match status" value="1"/>
</dbReference>
<feature type="transmembrane region" description="Helical" evidence="7">
    <location>
        <begin position="170"/>
        <end position="191"/>
    </location>
</feature>
<dbReference type="InterPro" id="IPR020846">
    <property type="entry name" value="MFS_dom"/>
</dbReference>
<evidence type="ECO:0000256" key="7">
    <source>
        <dbReference type="SAM" id="Phobius"/>
    </source>
</evidence>
<feature type="transmembrane region" description="Helical" evidence="7">
    <location>
        <begin position="373"/>
        <end position="395"/>
    </location>
</feature>